<protein>
    <submittedName>
        <fullName evidence="2">Uncharacterized protein</fullName>
    </submittedName>
</protein>
<keyword evidence="3" id="KW-1185">Reference proteome</keyword>
<evidence type="ECO:0000313" key="3">
    <source>
        <dbReference type="Proteomes" id="UP000053593"/>
    </source>
</evidence>
<dbReference type="OrthoDB" id="3178264at2759"/>
<dbReference type="EMBL" id="KN834814">
    <property type="protein sequence ID" value="KIK54657.1"/>
    <property type="molecule type" value="Genomic_DNA"/>
</dbReference>
<dbReference type="HOGENOM" id="CLU_1437677_0_0_1"/>
<proteinExistence type="predicted"/>
<organism evidence="2 3">
    <name type="scientific">Collybiopsis luxurians FD-317 M1</name>
    <dbReference type="NCBI Taxonomy" id="944289"/>
    <lineage>
        <taxon>Eukaryota</taxon>
        <taxon>Fungi</taxon>
        <taxon>Dikarya</taxon>
        <taxon>Basidiomycota</taxon>
        <taxon>Agaricomycotina</taxon>
        <taxon>Agaricomycetes</taxon>
        <taxon>Agaricomycetidae</taxon>
        <taxon>Agaricales</taxon>
        <taxon>Marasmiineae</taxon>
        <taxon>Omphalotaceae</taxon>
        <taxon>Collybiopsis</taxon>
        <taxon>Collybiopsis luxurians</taxon>
    </lineage>
</organism>
<reference evidence="2 3" key="1">
    <citation type="submission" date="2014-04" db="EMBL/GenBank/DDBJ databases">
        <title>Evolutionary Origins and Diversification of the Mycorrhizal Mutualists.</title>
        <authorList>
            <consortium name="DOE Joint Genome Institute"/>
            <consortium name="Mycorrhizal Genomics Consortium"/>
            <person name="Kohler A."/>
            <person name="Kuo A."/>
            <person name="Nagy L.G."/>
            <person name="Floudas D."/>
            <person name="Copeland A."/>
            <person name="Barry K.W."/>
            <person name="Cichocki N."/>
            <person name="Veneault-Fourrey C."/>
            <person name="LaButti K."/>
            <person name="Lindquist E.A."/>
            <person name="Lipzen A."/>
            <person name="Lundell T."/>
            <person name="Morin E."/>
            <person name="Murat C."/>
            <person name="Riley R."/>
            <person name="Ohm R."/>
            <person name="Sun H."/>
            <person name="Tunlid A."/>
            <person name="Henrissat B."/>
            <person name="Grigoriev I.V."/>
            <person name="Hibbett D.S."/>
            <person name="Martin F."/>
        </authorList>
    </citation>
    <scope>NUCLEOTIDE SEQUENCE [LARGE SCALE GENOMIC DNA]</scope>
    <source>
        <strain evidence="2 3">FD-317 M1</strain>
    </source>
</reference>
<name>A0A0D0C9K4_9AGAR</name>
<dbReference type="AlphaFoldDB" id="A0A0D0C9K4"/>
<accession>A0A0D0C9K4</accession>
<sequence>VPSAPLGSRQIGDLQCNIARLKTVSGLAATNKAINALSSSSGSDPTVASAVTQAQSGIQSAQSGISTIAKAILTGQDAPADARNQVGSGLATAQSALNSIGNSDPNLQAAQSSLSDTIAAGEQVVSDCGGGSSTSTGTPSTGATPSVATAPNAKRQVGDLQCNIARLKTVSSLAATTKSVQEIASAAGK</sequence>
<dbReference type="Proteomes" id="UP000053593">
    <property type="component" value="Unassembled WGS sequence"/>
</dbReference>
<feature type="non-terminal residue" evidence="2">
    <location>
        <position position="189"/>
    </location>
</feature>
<feature type="compositionally biased region" description="Low complexity" evidence="1">
    <location>
        <begin position="133"/>
        <end position="146"/>
    </location>
</feature>
<evidence type="ECO:0000256" key="1">
    <source>
        <dbReference type="SAM" id="MobiDB-lite"/>
    </source>
</evidence>
<feature type="region of interest" description="Disordered" evidence="1">
    <location>
        <begin position="126"/>
        <end position="154"/>
    </location>
</feature>
<gene>
    <name evidence="2" type="ORF">GYMLUDRAFT_176899</name>
</gene>
<evidence type="ECO:0000313" key="2">
    <source>
        <dbReference type="EMBL" id="KIK54657.1"/>
    </source>
</evidence>